<dbReference type="Gene3D" id="1.10.10.60">
    <property type="entry name" value="Homeodomain-like"/>
    <property type="match status" value="2"/>
</dbReference>
<dbReference type="GO" id="GO:0000981">
    <property type="term" value="F:DNA-binding transcription factor activity, RNA polymerase II-specific"/>
    <property type="evidence" value="ECO:0007669"/>
    <property type="project" value="TreeGrafter"/>
</dbReference>
<name>A0AAD7M041_QUISA</name>
<keyword evidence="7" id="KW-1185">Reference proteome</keyword>
<feature type="region of interest" description="Disordered" evidence="3">
    <location>
        <begin position="94"/>
        <end position="140"/>
    </location>
</feature>
<dbReference type="PANTHER" id="PTHR45614">
    <property type="entry name" value="MYB PROTEIN-RELATED"/>
    <property type="match status" value="1"/>
</dbReference>
<dbReference type="SMART" id="SM00717">
    <property type="entry name" value="SANT"/>
    <property type="match status" value="1"/>
</dbReference>
<evidence type="ECO:0000313" key="6">
    <source>
        <dbReference type="EMBL" id="KAJ7967520.1"/>
    </source>
</evidence>
<dbReference type="EMBL" id="JARAOO010000005">
    <property type="protein sequence ID" value="KAJ7967520.1"/>
    <property type="molecule type" value="Genomic_DNA"/>
</dbReference>
<evidence type="ECO:0000256" key="2">
    <source>
        <dbReference type="ARBA" id="ARBA00023242"/>
    </source>
</evidence>
<organism evidence="6 7">
    <name type="scientific">Quillaja saponaria</name>
    <name type="common">Soap bark tree</name>
    <dbReference type="NCBI Taxonomy" id="32244"/>
    <lineage>
        <taxon>Eukaryota</taxon>
        <taxon>Viridiplantae</taxon>
        <taxon>Streptophyta</taxon>
        <taxon>Embryophyta</taxon>
        <taxon>Tracheophyta</taxon>
        <taxon>Spermatophyta</taxon>
        <taxon>Magnoliopsida</taxon>
        <taxon>eudicotyledons</taxon>
        <taxon>Gunneridae</taxon>
        <taxon>Pentapetalae</taxon>
        <taxon>rosids</taxon>
        <taxon>fabids</taxon>
        <taxon>Fabales</taxon>
        <taxon>Quillajaceae</taxon>
        <taxon>Quillaja</taxon>
    </lineage>
</organism>
<evidence type="ECO:0000259" key="5">
    <source>
        <dbReference type="PROSITE" id="PS51294"/>
    </source>
</evidence>
<dbReference type="AlphaFoldDB" id="A0AAD7M041"/>
<dbReference type="InterPro" id="IPR001005">
    <property type="entry name" value="SANT/Myb"/>
</dbReference>
<dbReference type="PANTHER" id="PTHR45614:SF124">
    <property type="entry name" value="OS03G0424300 PROTEIN"/>
    <property type="match status" value="1"/>
</dbReference>
<accession>A0AAD7M041</accession>
<keyword evidence="2" id="KW-0539">Nucleus</keyword>
<dbReference type="SUPFAM" id="SSF46689">
    <property type="entry name" value="Homeodomain-like"/>
    <property type="match status" value="1"/>
</dbReference>
<comment type="subcellular location">
    <subcellularLocation>
        <location evidence="1">Nucleus</location>
    </subcellularLocation>
</comment>
<feature type="domain" description="Myb-like" evidence="4">
    <location>
        <begin position="9"/>
        <end position="82"/>
    </location>
</feature>
<feature type="domain" description="HTH myb-type" evidence="5">
    <location>
        <begin position="9"/>
        <end position="86"/>
    </location>
</feature>
<sequence length="232" mass="25478">MEELQLQKEVDRVKGPWSLEEDELLQKLVQRYGARSWSMISKSIPGRSGQAHGKYGNKWATIARLLNGRTDNAIKNHWNSTLKRKYSSLIKNGSSIESEKRAASGDRAPQPMSISPGQCYSPGSPSGSDVSDSGLPGMSTSQLIRPVAKIGVILPPSQQVESNPSHNYKNQLSTELTLSLPGTESNDLPNITTSGMTTFGPELLSVMKDMIKDEIRNYMAELNQNDGSIRTE</sequence>
<reference evidence="6" key="1">
    <citation type="journal article" date="2023" name="Science">
        <title>Elucidation of the pathway for biosynthesis of saponin adjuvants from the soapbark tree.</title>
        <authorList>
            <person name="Reed J."/>
            <person name="Orme A."/>
            <person name="El-Demerdash A."/>
            <person name="Owen C."/>
            <person name="Martin L.B.B."/>
            <person name="Misra R.C."/>
            <person name="Kikuchi S."/>
            <person name="Rejzek M."/>
            <person name="Martin A.C."/>
            <person name="Harkess A."/>
            <person name="Leebens-Mack J."/>
            <person name="Louveau T."/>
            <person name="Stephenson M.J."/>
            <person name="Osbourn A."/>
        </authorList>
    </citation>
    <scope>NUCLEOTIDE SEQUENCE</scope>
    <source>
        <strain evidence="6">S10</strain>
    </source>
</reference>
<dbReference type="InterPro" id="IPR017930">
    <property type="entry name" value="Myb_dom"/>
</dbReference>
<dbReference type="GO" id="GO:0005634">
    <property type="term" value="C:nucleus"/>
    <property type="evidence" value="ECO:0007669"/>
    <property type="project" value="UniProtKB-SubCell"/>
</dbReference>
<dbReference type="PROSITE" id="PS50090">
    <property type="entry name" value="MYB_LIKE"/>
    <property type="match status" value="1"/>
</dbReference>
<evidence type="ECO:0000259" key="4">
    <source>
        <dbReference type="PROSITE" id="PS50090"/>
    </source>
</evidence>
<dbReference type="Proteomes" id="UP001163823">
    <property type="component" value="Chromosome 5"/>
</dbReference>
<dbReference type="CDD" id="cd00167">
    <property type="entry name" value="SANT"/>
    <property type="match status" value="1"/>
</dbReference>
<dbReference type="InterPro" id="IPR009057">
    <property type="entry name" value="Homeodomain-like_sf"/>
</dbReference>
<gene>
    <name evidence="6" type="ORF">O6P43_011772</name>
</gene>
<feature type="compositionally biased region" description="Low complexity" evidence="3">
    <location>
        <begin position="121"/>
        <end position="137"/>
    </location>
</feature>
<dbReference type="KEGG" id="qsa:O6P43_011772"/>
<evidence type="ECO:0000256" key="1">
    <source>
        <dbReference type="ARBA" id="ARBA00004123"/>
    </source>
</evidence>
<dbReference type="InterPro" id="IPR050560">
    <property type="entry name" value="MYB_TF"/>
</dbReference>
<proteinExistence type="predicted"/>
<dbReference type="Pfam" id="PF00249">
    <property type="entry name" value="Myb_DNA-binding"/>
    <property type="match status" value="1"/>
</dbReference>
<comment type="caution">
    <text evidence="6">The sequence shown here is derived from an EMBL/GenBank/DDBJ whole genome shotgun (WGS) entry which is preliminary data.</text>
</comment>
<protein>
    <submittedName>
        <fullName evidence="6">MYB transcription factor</fullName>
    </submittedName>
</protein>
<evidence type="ECO:0000256" key="3">
    <source>
        <dbReference type="SAM" id="MobiDB-lite"/>
    </source>
</evidence>
<dbReference type="GO" id="GO:0000978">
    <property type="term" value="F:RNA polymerase II cis-regulatory region sequence-specific DNA binding"/>
    <property type="evidence" value="ECO:0007669"/>
    <property type="project" value="TreeGrafter"/>
</dbReference>
<dbReference type="PROSITE" id="PS51294">
    <property type="entry name" value="HTH_MYB"/>
    <property type="match status" value="1"/>
</dbReference>
<evidence type="ECO:0000313" key="7">
    <source>
        <dbReference type="Proteomes" id="UP001163823"/>
    </source>
</evidence>